<sequence>MTGIGKTTIAQSIFNQISPYFEYNYFLNNIGTVWERNGGQVSLQEKFLFDIRKGTKRVLLVLENVDKLEQLNALCGSRKWFAPGSKIIITTRDRHLLKEHGVDHIYRVKELDKSESLDLLNCSAFSQTTRPPEDFVDLSRQRVAYSRGWPLALKALGRFLHGKKVLEWKGILSSIEKFSIPDPRLLNALEKSFSDLSDNEKQIFLDIAYFFIGMNQNDVLQTLNKSTQYAALQISMARYITKRQSSNLPDQPKIYDVYFLSFRGVDNRSKFISHLYSSLQNSAIFAFRDDDELQRGEHISIALLRAIGQSRISIVVFSTNYANSRWCMLELEKIMEIGRTRGLVVVPVFYEVDPSEVRHQNSQFGKGFDDLISKISVDESTKSNWRREIFDICGISGFTLIDSRDSSTDVIGYSGRLPLALEVLGSYLSDCEITEWQKVLDKLKCIPDFQVQEKLKVSFKGLKDYMEKQIFLDIACFFIGVDKKDVIQILNGCGFFADIGIKVLLERALVTVDKGNKLRMHDLLRDMGRQIVFEESPSDPENCSRLWHREEVFDILSNQKGTEAVKGLALEFPREDCLETKAFKKMNKLRLLRLAGVQLKGDYKYLSRDLRWLYWHGFPESYAPAKFQQRSLVAFELKYI</sequence>
<dbReference type="Gene3D" id="3.40.50.10140">
    <property type="entry name" value="Toll/interleukin-1 receptor homology (TIR) domain"/>
    <property type="match status" value="1"/>
</dbReference>
<evidence type="ECO:0000313" key="7">
    <source>
        <dbReference type="EnsemblPlants" id="KEH29029"/>
    </source>
</evidence>
<dbReference type="GO" id="GO:0006952">
    <property type="term" value="P:defense response"/>
    <property type="evidence" value="ECO:0007669"/>
    <property type="project" value="UniProtKB-KW"/>
</dbReference>
<dbReference type="EnsemblPlants" id="KEH29029">
    <property type="protein sequence ID" value="KEH29029"/>
    <property type="gene ID" value="MTR_4g021037"/>
</dbReference>
<accession>A0A072UGZ1</accession>
<dbReference type="InterPro" id="IPR000157">
    <property type="entry name" value="TIR_dom"/>
</dbReference>
<dbReference type="PaxDb" id="3880-AES87093"/>
<dbReference type="PANTHER" id="PTHR11017:SF271">
    <property type="entry name" value="DISEASE RESISTANCE PROTEIN (TIR-NBS-LRR CLASS) FAMILY"/>
    <property type="match status" value="1"/>
</dbReference>
<dbReference type="Pfam" id="PF23282">
    <property type="entry name" value="WHD_ROQ1"/>
    <property type="match status" value="1"/>
</dbReference>
<evidence type="ECO:0000256" key="3">
    <source>
        <dbReference type="ARBA" id="ARBA00022821"/>
    </source>
</evidence>
<organism evidence="6 8">
    <name type="scientific">Medicago truncatula</name>
    <name type="common">Barrel medic</name>
    <name type="synonym">Medicago tribuloides</name>
    <dbReference type="NCBI Taxonomy" id="3880"/>
    <lineage>
        <taxon>Eukaryota</taxon>
        <taxon>Viridiplantae</taxon>
        <taxon>Streptophyta</taxon>
        <taxon>Embryophyta</taxon>
        <taxon>Tracheophyta</taxon>
        <taxon>Spermatophyta</taxon>
        <taxon>Magnoliopsida</taxon>
        <taxon>eudicotyledons</taxon>
        <taxon>Gunneridae</taxon>
        <taxon>Pentapetalae</taxon>
        <taxon>rosids</taxon>
        <taxon>fabids</taxon>
        <taxon>Fabales</taxon>
        <taxon>Fabaceae</taxon>
        <taxon>Papilionoideae</taxon>
        <taxon>50 kb inversion clade</taxon>
        <taxon>NPAAA clade</taxon>
        <taxon>Hologalegina</taxon>
        <taxon>IRL clade</taxon>
        <taxon>Trifolieae</taxon>
        <taxon>Medicago</taxon>
    </lineage>
</organism>
<reference evidence="7" key="3">
    <citation type="submission" date="2015-04" db="UniProtKB">
        <authorList>
            <consortium name="EnsemblPlants"/>
        </authorList>
    </citation>
    <scope>IDENTIFICATION</scope>
    <source>
        <strain evidence="7">cv. Jemalong A17</strain>
    </source>
</reference>
<dbReference type="PANTHER" id="PTHR11017">
    <property type="entry name" value="LEUCINE-RICH REPEAT-CONTAINING PROTEIN"/>
    <property type="match status" value="1"/>
</dbReference>
<evidence type="ECO:0000256" key="2">
    <source>
        <dbReference type="ARBA" id="ARBA00022737"/>
    </source>
</evidence>
<evidence type="ECO:0000259" key="5">
    <source>
        <dbReference type="PROSITE" id="PS50104"/>
    </source>
</evidence>
<dbReference type="HOGENOM" id="CLU_427871_0_0_1"/>
<dbReference type="PRINTS" id="PR00364">
    <property type="entry name" value="DISEASERSIST"/>
</dbReference>
<keyword evidence="1" id="KW-0433">Leucine-rich repeat</keyword>
<gene>
    <name evidence="6" type="ordered locus">MTR_4g021037</name>
</gene>
<feature type="domain" description="TIR" evidence="5">
    <location>
        <begin position="254"/>
        <end position="417"/>
    </location>
</feature>
<name>A0A072UGZ1_MEDTR</name>
<dbReference type="InterPro" id="IPR035897">
    <property type="entry name" value="Toll_tir_struct_dom_sf"/>
</dbReference>
<keyword evidence="8" id="KW-1185">Reference proteome</keyword>
<keyword evidence="2" id="KW-0677">Repeat</keyword>
<dbReference type="FunFam" id="3.40.50.10140:FF:000007">
    <property type="entry name" value="Disease resistance protein (TIR-NBS-LRR class)"/>
    <property type="match status" value="1"/>
</dbReference>
<dbReference type="InterPro" id="IPR042197">
    <property type="entry name" value="Apaf_helical"/>
</dbReference>
<keyword evidence="4" id="KW-0520">NAD</keyword>
<dbReference type="EMBL" id="CM001220">
    <property type="protein sequence ID" value="KEH29029.1"/>
    <property type="molecule type" value="Genomic_DNA"/>
</dbReference>
<dbReference type="STRING" id="3880.A0A072UGZ1"/>
<dbReference type="InterPro" id="IPR002182">
    <property type="entry name" value="NB-ARC"/>
</dbReference>
<dbReference type="SUPFAM" id="SSF46785">
    <property type="entry name" value="Winged helix' DNA-binding domain"/>
    <property type="match status" value="1"/>
</dbReference>
<dbReference type="eggNOG" id="ENOG502QQJE">
    <property type="taxonomic scope" value="Eukaryota"/>
</dbReference>
<dbReference type="Pfam" id="PF01582">
    <property type="entry name" value="TIR"/>
    <property type="match status" value="1"/>
</dbReference>
<dbReference type="PROSITE" id="PS50104">
    <property type="entry name" value="TIR"/>
    <property type="match status" value="1"/>
</dbReference>
<dbReference type="Gene3D" id="3.40.50.300">
    <property type="entry name" value="P-loop containing nucleotide triphosphate hydrolases"/>
    <property type="match status" value="1"/>
</dbReference>
<reference evidence="6 8" key="2">
    <citation type="journal article" date="2014" name="BMC Genomics">
        <title>An improved genome release (version Mt4.0) for the model legume Medicago truncatula.</title>
        <authorList>
            <person name="Tang H."/>
            <person name="Krishnakumar V."/>
            <person name="Bidwell S."/>
            <person name="Rosen B."/>
            <person name="Chan A."/>
            <person name="Zhou S."/>
            <person name="Gentzbittel L."/>
            <person name="Childs K.L."/>
            <person name="Yandell M."/>
            <person name="Gundlach H."/>
            <person name="Mayer K.F."/>
            <person name="Schwartz D.C."/>
            <person name="Town C.D."/>
        </authorList>
    </citation>
    <scope>GENOME REANNOTATION</scope>
    <source>
        <strain evidence="6">A17</strain>
        <strain evidence="7 8">cv. Jemalong A17</strain>
    </source>
</reference>
<dbReference type="SUPFAM" id="SSF52200">
    <property type="entry name" value="Toll/Interleukin receptor TIR domain"/>
    <property type="match status" value="1"/>
</dbReference>
<evidence type="ECO:0000256" key="1">
    <source>
        <dbReference type="ARBA" id="ARBA00022614"/>
    </source>
</evidence>
<dbReference type="SUPFAM" id="SSF52540">
    <property type="entry name" value="P-loop containing nucleoside triphosphate hydrolases"/>
    <property type="match status" value="2"/>
</dbReference>
<dbReference type="InterPro" id="IPR058192">
    <property type="entry name" value="WHD_ROQ1-like"/>
</dbReference>
<dbReference type="InterPro" id="IPR027417">
    <property type="entry name" value="P-loop_NTPase"/>
</dbReference>
<protein>
    <submittedName>
        <fullName evidence="6">Disease resistance protein (TIR-NBS-LRR class)</fullName>
    </submittedName>
</protein>
<evidence type="ECO:0000256" key="4">
    <source>
        <dbReference type="ARBA" id="ARBA00023027"/>
    </source>
</evidence>
<dbReference type="InterPro" id="IPR036390">
    <property type="entry name" value="WH_DNA-bd_sf"/>
</dbReference>
<dbReference type="Gene3D" id="1.10.8.430">
    <property type="entry name" value="Helical domain of apoptotic protease-activating factors"/>
    <property type="match status" value="2"/>
</dbReference>
<dbReference type="Proteomes" id="UP000002051">
    <property type="component" value="Chromosome 4"/>
</dbReference>
<dbReference type="AlphaFoldDB" id="A0A072UGZ1"/>
<evidence type="ECO:0000313" key="8">
    <source>
        <dbReference type="Proteomes" id="UP000002051"/>
    </source>
</evidence>
<dbReference type="GO" id="GO:0043531">
    <property type="term" value="F:ADP binding"/>
    <property type="evidence" value="ECO:0007669"/>
    <property type="project" value="InterPro"/>
</dbReference>
<keyword evidence="3" id="KW-0611">Plant defense</keyword>
<reference evidence="6 8" key="1">
    <citation type="journal article" date="2011" name="Nature">
        <title>The Medicago genome provides insight into the evolution of rhizobial symbioses.</title>
        <authorList>
            <person name="Young N.D."/>
            <person name="Debelle F."/>
            <person name="Oldroyd G.E."/>
            <person name="Geurts R."/>
            <person name="Cannon S.B."/>
            <person name="Udvardi M.K."/>
            <person name="Benedito V.A."/>
            <person name="Mayer K.F."/>
            <person name="Gouzy J."/>
            <person name="Schoof H."/>
            <person name="Van de Peer Y."/>
            <person name="Proost S."/>
            <person name="Cook D.R."/>
            <person name="Meyers B.C."/>
            <person name="Spannagl M."/>
            <person name="Cheung F."/>
            <person name="De Mita S."/>
            <person name="Krishnakumar V."/>
            <person name="Gundlach H."/>
            <person name="Zhou S."/>
            <person name="Mudge J."/>
            <person name="Bharti A.K."/>
            <person name="Murray J.D."/>
            <person name="Naoumkina M.A."/>
            <person name="Rosen B."/>
            <person name="Silverstein K.A."/>
            <person name="Tang H."/>
            <person name="Rombauts S."/>
            <person name="Zhao P.X."/>
            <person name="Zhou P."/>
            <person name="Barbe V."/>
            <person name="Bardou P."/>
            <person name="Bechner M."/>
            <person name="Bellec A."/>
            <person name="Berger A."/>
            <person name="Berges H."/>
            <person name="Bidwell S."/>
            <person name="Bisseling T."/>
            <person name="Choisne N."/>
            <person name="Couloux A."/>
            <person name="Denny R."/>
            <person name="Deshpande S."/>
            <person name="Dai X."/>
            <person name="Doyle J.J."/>
            <person name="Dudez A.M."/>
            <person name="Farmer A.D."/>
            <person name="Fouteau S."/>
            <person name="Franken C."/>
            <person name="Gibelin C."/>
            <person name="Gish J."/>
            <person name="Goldstein S."/>
            <person name="Gonzalez A.J."/>
            <person name="Green P.J."/>
            <person name="Hallab A."/>
            <person name="Hartog M."/>
            <person name="Hua A."/>
            <person name="Humphray S.J."/>
            <person name="Jeong D.H."/>
            <person name="Jing Y."/>
            <person name="Jocker A."/>
            <person name="Kenton S.M."/>
            <person name="Kim D.J."/>
            <person name="Klee K."/>
            <person name="Lai H."/>
            <person name="Lang C."/>
            <person name="Lin S."/>
            <person name="Macmil S.L."/>
            <person name="Magdelenat G."/>
            <person name="Matthews L."/>
            <person name="McCorrison J."/>
            <person name="Monaghan E.L."/>
            <person name="Mun J.H."/>
            <person name="Najar F.Z."/>
            <person name="Nicholson C."/>
            <person name="Noirot C."/>
            <person name="O'Bleness M."/>
            <person name="Paule C.R."/>
            <person name="Poulain J."/>
            <person name="Prion F."/>
            <person name="Qin B."/>
            <person name="Qu C."/>
            <person name="Retzel E.F."/>
            <person name="Riddle C."/>
            <person name="Sallet E."/>
            <person name="Samain S."/>
            <person name="Samson N."/>
            <person name="Sanders I."/>
            <person name="Saurat O."/>
            <person name="Scarpelli C."/>
            <person name="Schiex T."/>
            <person name="Segurens B."/>
            <person name="Severin A.J."/>
            <person name="Sherrier D.J."/>
            <person name="Shi R."/>
            <person name="Sims S."/>
            <person name="Singer S.R."/>
            <person name="Sinharoy S."/>
            <person name="Sterck L."/>
            <person name="Viollet A."/>
            <person name="Wang B.B."/>
            <person name="Wang K."/>
            <person name="Wang M."/>
            <person name="Wang X."/>
            <person name="Warfsmann J."/>
            <person name="Weissenbach J."/>
            <person name="White D.D."/>
            <person name="White J.D."/>
            <person name="Wiley G.B."/>
            <person name="Wincker P."/>
            <person name="Xing Y."/>
            <person name="Yang L."/>
            <person name="Yao Z."/>
            <person name="Ying F."/>
            <person name="Zhai J."/>
            <person name="Zhou L."/>
            <person name="Zuber A."/>
            <person name="Denarie J."/>
            <person name="Dixon R.A."/>
            <person name="May G.D."/>
            <person name="Schwartz D.C."/>
            <person name="Rogers J."/>
            <person name="Quetier F."/>
            <person name="Town C.D."/>
            <person name="Roe B.A."/>
        </authorList>
    </citation>
    <scope>NUCLEOTIDE SEQUENCE [LARGE SCALE GENOMIC DNA]</scope>
    <source>
        <strain evidence="6">A17</strain>
        <strain evidence="7 8">cv. Jemalong A17</strain>
    </source>
</reference>
<dbReference type="Pfam" id="PF00931">
    <property type="entry name" value="NB-ARC"/>
    <property type="match status" value="1"/>
</dbReference>
<dbReference type="InterPro" id="IPR044974">
    <property type="entry name" value="Disease_R_plants"/>
</dbReference>
<proteinExistence type="predicted"/>
<evidence type="ECO:0000313" key="6">
    <source>
        <dbReference type="EMBL" id="KEH29029.1"/>
    </source>
</evidence>
<dbReference type="SMART" id="SM00255">
    <property type="entry name" value="TIR"/>
    <property type="match status" value="1"/>
</dbReference>
<dbReference type="GO" id="GO:0007165">
    <property type="term" value="P:signal transduction"/>
    <property type="evidence" value="ECO:0007669"/>
    <property type="project" value="InterPro"/>
</dbReference>